<dbReference type="GeneID" id="80521887"/>
<evidence type="ECO:0000313" key="1">
    <source>
        <dbReference type="EMBL" id="ASH99177.1"/>
    </source>
</evidence>
<reference evidence="1 2" key="1">
    <citation type="journal article" date="2017" name="Microbiome">
        <title>Virome comparisons in wild-diseased and healthy captive giant pandas.</title>
        <authorList>
            <person name="Zhang W."/>
            <person name="Yang S."/>
            <person name="Shan T."/>
            <person name="Hou R."/>
            <person name="Liu Z."/>
            <person name="Li W."/>
            <person name="Guo L."/>
            <person name="Wang Y."/>
            <person name="Chen P."/>
            <person name="Wang X."/>
            <person name="Feng F."/>
            <person name="Wang H."/>
            <person name="Chen C."/>
            <person name="Shen Q."/>
            <person name="Zhou C."/>
            <person name="Hua X."/>
            <person name="Cui L."/>
            <person name="Deng X."/>
            <person name="Zhang Z."/>
            <person name="Qi D."/>
            <person name="Delwart E."/>
        </authorList>
    </citation>
    <scope>NUCLEOTIDE SEQUENCE [LARGE SCALE GENOMIC DNA]</scope>
    <source>
        <strain evidence="2">gpge014</strain>
    </source>
</reference>
<dbReference type="EMBL" id="MF327571">
    <property type="protein sequence ID" value="ASH99177.1"/>
    <property type="molecule type" value="Genomic_DNA"/>
</dbReference>
<organism evidence="1 2">
    <name type="scientific">Giant panda associated gemycircularvirus</name>
    <dbReference type="NCBI Taxonomy" id="2016461"/>
    <lineage>
        <taxon>Viruses</taxon>
        <taxon>Monodnaviria</taxon>
        <taxon>Shotokuvirae</taxon>
        <taxon>Cressdnaviricota</taxon>
        <taxon>Repensiviricetes</taxon>
        <taxon>Geplafuvirales</taxon>
        <taxon>Genomoviridae</taxon>
        <taxon>Gemycircularvirus</taxon>
    </lineage>
</organism>
<dbReference type="Proteomes" id="UP000282610">
    <property type="component" value="Segment"/>
</dbReference>
<evidence type="ECO:0000313" key="2">
    <source>
        <dbReference type="Proteomes" id="UP000282610"/>
    </source>
</evidence>
<proteinExistence type="predicted"/>
<name>A0A220IGR9_9VIRU</name>
<dbReference type="RefSeq" id="YP_010784632.1">
    <property type="nucleotide sequence ID" value="NC_075329.1"/>
</dbReference>
<accession>A0A220IGR9</accession>
<protein>
    <submittedName>
        <fullName evidence="1">Putative ORF3 protein</fullName>
    </submittedName>
</protein>
<dbReference type="KEGG" id="vg:80521887"/>
<keyword evidence="2" id="KW-1185">Reference proteome</keyword>
<sequence length="214" mass="24093">MESLGRSASLDERITLMEDFTSTLSLCSNGSLSQEMSVFSMWTASTRTLSWVQMLSVVGVHQRRVGIMRRSMGTLLRGDSKDPEVGFLRLALYGLQSSFQKIERAFLKLSRDWLREHFCVTSLPSDVMLIGNIGGNQNPTLTLATYRSTQRSFQDSIHGYNKIWWDMDLTVSASLRSKYTFLTWAVWAGALPPARGSRPGHPSVPLCKCHPRAR</sequence>